<name>A0ACC1I5K8_9FUNG</name>
<proteinExistence type="predicted"/>
<sequence length="1728" mass="186059">MTRTSTVSKDYSGALSSGLIPGFQIFVGGKERVARMFVATTSDAKNNWLSRYAAAKASYARKLRQRPRENTGPGRRYNAAGDTARRPTASGGKDASADIANCDDKLKSTKDTRARLYWGTQRHPELVVAPRDALETVDDIDSVKDVVVIGGSKSALVHEMVFGTTQPARCADEPSSDSSHTVSFGRQLVGTYLMLMDTVEFLREFQRYADLVLPEMDEYEKVVSNLCGVVLALASLYATTYEAEEIGILRMIVTKAITAAGDKGADSALAEALGAVDRMVPVAEPAFAGEAVTANPTTEDSVPDSPPDMPRLMSYELVGVPAVQVENGGKPNSSSSTLGPLRVRSKTHHGDAEPAVPQIPTVPELIRVEITGLSPSLLLRISPSEFAHQLYLFHKQQLSSFNPKQARLYIPMPDKHQPASGAVLPTPSLLTVGAAPASDAEHSPALHLLGSSAAPGSTSAGESGSPEMSHERMLDVQRQLMAFTQNEPHFITRMVHHQLLVELPLNRPARRSALLQHWVRIGEECRVIGDAVSWAAIAMAVTMAPIARLRETWHGVALMWKDLIVSEWVPLLIRHGIYDADIGASGAAAELRPLVIRPQLRGSNATVSSSVGYMYTPIPYYGTIRMCVNRQGRRVKRMYEPTIAGVNGGDIGDKVLFAHLGYMYGAVQAAIDSIPNIVVERARTNIMRSRASSVSLTSKFQQQQQQQQQQKQNKQKQQAGAASGNSTEHVLRDSVQSGIAQGSAPVDPALQGHQYLQAYLRTLAINPLKIGDELVESDVAEYDMRFLLSLSLQCEPSVADQYQQHLLSDASDTADDMAAAPSALRQAPGSILPLVCPETVPSTNILQWITPAPRTPVSAAHTVGRASNVSGRAGTFSHAAPNIQTNAAMGADEAGSTGPLQSQQKNQRVFGELGDMPAVSGDDSIGLRHKRSRSFPNNVPAGLHAAGGGAGGSDQAGGKDASAINSTGRMDQQISDAAHGEANYAGATIYAGNGDLALRVLRVQYTQATSVSQALRFVAEVQGGTLPLLLDLLINGIEHHSAGITNNKGARIQLPGGTAPVLLFNRDVFQRTLMASFRHFCVGLDVVDSMRRALEVVDAARSWTAAESVFGALLDVCENWLGQHISDFFDSTALRESMADFLQSLVGAIGRAKPEDEPHAGWPELHARAVMLLPDLVAQLLTPSGYTPLEKVLDKRLNYAINRERRSSTASLFELTLQSPLSMLSVADPDVLLVSLNRLAQTHFAMCSFNDWLVAFCLLEMQTHAPLPWYPKKRVGHVPAEDDLVVSDIYQVLEQTHRTRAAAQSLDLPGAGTGAGAGVGVGVAATTAETSLVRTMPQSIQTMLELHRFVRGWVIRQIADPACSLTQRVARIQKFLTVIRLCRKDSQLSSSRVFGGLLNSYMREAGMIPDRQPSYRANSIKGYSSVAGGSRVTGEAGRRGRRKGGQSQIKYVPSFVERAVASALVSPESRQFVRAWNEVAAENSTKLETLEAALRGARDWSAFDSAPTTPTMPSESSLGSFSKSPSAEAEDSAKPKGMPVQRSRSNPITDDIDITEDTMTRADCFVPCLGWLLENMVSLCYDTPDTLVDDSRLINLAKRHRVFIMLCVCDQLASRCQEAFALPTKIRIDLSQLSAWVAQTPLQTADIRIASQNESAIVDINESMPVGGVAQSAAVISSVSLVPAGGNQAGLSIAGDRGFSFSSPPTHSGGFSRPVDIMPPMRSNGQGG</sequence>
<keyword evidence="2" id="KW-1185">Reference proteome</keyword>
<organism evidence="1 2">
    <name type="scientific">Kickxella alabastrina</name>
    <dbReference type="NCBI Taxonomy" id="61397"/>
    <lineage>
        <taxon>Eukaryota</taxon>
        <taxon>Fungi</taxon>
        <taxon>Fungi incertae sedis</taxon>
        <taxon>Zoopagomycota</taxon>
        <taxon>Kickxellomycotina</taxon>
        <taxon>Kickxellomycetes</taxon>
        <taxon>Kickxellales</taxon>
        <taxon>Kickxellaceae</taxon>
        <taxon>Kickxella</taxon>
    </lineage>
</organism>
<dbReference type="EMBL" id="JANBPG010001816">
    <property type="protein sequence ID" value="KAJ1888160.1"/>
    <property type="molecule type" value="Genomic_DNA"/>
</dbReference>
<evidence type="ECO:0000313" key="2">
    <source>
        <dbReference type="Proteomes" id="UP001150581"/>
    </source>
</evidence>
<protein>
    <submittedName>
        <fullName evidence="1">Uncharacterized protein</fullName>
    </submittedName>
</protein>
<dbReference type="Proteomes" id="UP001150581">
    <property type="component" value="Unassembled WGS sequence"/>
</dbReference>
<gene>
    <name evidence="1" type="ORF">LPJ66_008714</name>
</gene>
<feature type="non-terminal residue" evidence="1">
    <location>
        <position position="1728"/>
    </location>
</feature>
<comment type="caution">
    <text evidence="1">The sequence shown here is derived from an EMBL/GenBank/DDBJ whole genome shotgun (WGS) entry which is preliminary data.</text>
</comment>
<accession>A0ACC1I5K8</accession>
<reference evidence="1" key="1">
    <citation type="submission" date="2022-07" db="EMBL/GenBank/DDBJ databases">
        <title>Phylogenomic reconstructions and comparative analyses of Kickxellomycotina fungi.</title>
        <authorList>
            <person name="Reynolds N.K."/>
            <person name="Stajich J.E."/>
            <person name="Barry K."/>
            <person name="Grigoriev I.V."/>
            <person name="Crous P."/>
            <person name="Smith M.E."/>
        </authorList>
    </citation>
    <scope>NUCLEOTIDE SEQUENCE</scope>
    <source>
        <strain evidence="1">Benny 63K</strain>
    </source>
</reference>
<evidence type="ECO:0000313" key="1">
    <source>
        <dbReference type="EMBL" id="KAJ1888160.1"/>
    </source>
</evidence>